<organism evidence="2 3">
    <name type="scientific">Chitinophaga horti</name>
    <dbReference type="NCBI Taxonomy" id="2920382"/>
    <lineage>
        <taxon>Bacteria</taxon>
        <taxon>Pseudomonadati</taxon>
        <taxon>Bacteroidota</taxon>
        <taxon>Chitinophagia</taxon>
        <taxon>Chitinophagales</taxon>
        <taxon>Chitinophagaceae</taxon>
        <taxon>Chitinophaga</taxon>
    </lineage>
</organism>
<evidence type="ECO:0000313" key="3">
    <source>
        <dbReference type="Proteomes" id="UP001162741"/>
    </source>
</evidence>
<gene>
    <name evidence="2" type="ORF">MKQ68_04060</name>
</gene>
<feature type="transmembrane region" description="Helical" evidence="1">
    <location>
        <begin position="64"/>
        <end position="83"/>
    </location>
</feature>
<name>A0ABY6J3M4_9BACT</name>
<proteinExistence type="predicted"/>
<feature type="transmembrane region" description="Helical" evidence="1">
    <location>
        <begin position="175"/>
        <end position="194"/>
    </location>
</feature>
<keyword evidence="3" id="KW-1185">Reference proteome</keyword>
<evidence type="ECO:0008006" key="4">
    <source>
        <dbReference type="Google" id="ProtNLM"/>
    </source>
</evidence>
<dbReference type="EMBL" id="CP107006">
    <property type="protein sequence ID" value="UYQ94265.1"/>
    <property type="molecule type" value="Genomic_DNA"/>
</dbReference>
<keyword evidence="1" id="KW-0812">Transmembrane</keyword>
<feature type="transmembrane region" description="Helical" evidence="1">
    <location>
        <begin position="39"/>
        <end position="58"/>
    </location>
</feature>
<sequence>MKRIRLLAVSIYHAAEQAAVGAYLHKTADTREQSKIKMLFDFIFFHLLLLVPLTFVLVLQQDTFHLLLGAASVTLFLVSFLVLNNTRCHYAAAMIAVLNPMLLSMASSFASQQDLSTMYAMIWILSILLALFTIGLRAALGLSVVLCLYLSLITCIRLYDVPVFVLPQYSADRSALFNPMLTACYVLLMIRVLGHHYRNVAYLEKLQAREKQKQFSELINQNLTKQFLILKGLSRSGQTEFQEGRTELLDECFAEIERQCDSAIGYLNTEK</sequence>
<keyword evidence="1" id="KW-1133">Transmembrane helix</keyword>
<accession>A0ABY6J3M4</accession>
<feature type="transmembrane region" description="Helical" evidence="1">
    <location>
        <begin position="90"/>
        <end position="110"/>
    </location>
</feature>
<evidence type="ECO:0000313" key="2">
    <source>
        <dbReference type="EMBL" id="UYQ94265.1"/>
    </source>
</evidence>
<dbReference type="Proteomes" id="UP001162741">
    <property type="component" value="Chromosome"/>
</dbReference>
<feature type="transmembrane region" description="Helical" evidence="1">
    <location>
        <begin position="116"/>
        <end position="134"/>
    </location>
</feature>
<dbReference type="RefSeq" id="WP_264282189.1">
    <property type="nucleotide sequence ID" value="NZ_CP107006.1"/>
</dbReference>
<keyword evidence="1" id="KW-0472">Membrane</keyword>
<feature type="transmembrane region" description="Helical" evidence="1">
    <location>
        <begin position="139"/>
        <end position="159"/>
    </location>
</feature>
<reference evidence="2" key="1">
    <citation type="submission" date="2022-10" db="EMBL/GenBank/DDBJ databases">
        <title>Chitinophaga sp. nov., isolated from soil.</title>
        <authorList>
            <person name="Jeon C.O."/>
        </authorList>
    </citation>
    <scope>NUCLEOTIDE SEQUENCE</scope>
    <source>
        <strain evidence="2">R8</strain>
    </source>
</reference>
<protein>
    <recommendedName>
        <fullName evidence="4">7TM diverse intracellular signalling</fullName>
    </recommendedName>
</protein>
<evidence type="ECO:0000256" key="1">
    <source>
        <dbReference type="SAM" id="Phobius"/>
    </source>
</evidence>